<dbReference type="RefSeq" id="WP_168138050.1">
    <property type="nucleotide sequence ID" value="NZ_JAAVJR010000004.1"/>
</dbReference>
<evidence type="ECO:0000313" key="1">
    <source>
        <dbReference type="EMBL" id="NJW52943.1"/>
    </source>
</evidence>
<accession>A0ABX1D2P3</accession>
<dbReference type="Pfam" id="PF14092">
    <property type="entry name" value="DUF4270"/>
    <property type="match status" value="1"/>
</dbReference>
<organism evidence="1 2">
    <name type="scientific">Salinimicrobium oceani</name>
    <dbReference type="NCBI Taxonomy" id="2722702"/>
    <lineage>
        <taxon>Bacteria</taxon>
        <taxon>Pseudomonadati</taxon>
        <taxon>Bacteroidota</taxon>
        <taxon>Flavobacteriia</taxon>
        <taxon>Flavobacteriales</taxon>
        <taxon>Flavobacteriaceae</taxon>
        <taxon>Salinimicrobium</taxon>
    </lineage>
</organism>
<dbReference type="EMBL" id="JAAVJR010000004">
    <property type="protein sequence ID" value="NJW52943.1"/>
    <property type="molecule type" value="Genomic_DNA"/>
</dbReference>
<sequence>MNLKNKMLRITTVVAVVFSFIACEDDFETIGSDVLGGPGFNADLYDDAEINAFTYSPGAVQTNNLQLNLLGVYKDPLFGTQEASILSSVAMTAVNPDFGTQPVLDSVVMAIPYFSKEVTEDEETRFELDSIYGNGPIKLSVIESKFYLNSFDPETDFQKTQKYYSDMEPQVLANLGTVLYENESFLPSANAVTEYVPGIDGETDTLNLGPALRVHLKKDFFQSKILDKGGSADLLNFNSFRDYFRGVYIKADEAGNNGSMMLLNLLNTNAGITLYYKTRVADTQDVDDDGDEEELIEVRRSFKLGFGNSRVNIFDQDTPDFNDDENLFLKGGEGSLAVIDLFAGPDADGDGVSDELEHLRENNWLINEANLIFHVNRNYMTGLAEPERVYLYDINNNVMLADYVLDAQGQENNPASTSNNAHLAPLTRNENGEGLSYKVRITRHVNNVLNNDSTNVRLGLVVSQNINLVSMSAIRPQEGREATAIPVASLITPLGTVLYGPDAEDEEKRLKLNIYYTEPKN</sequence>
<dbReference type="InterPro" id="IPR025366">
    <property type="entry name" value="DUF4270"/>
</dbReference>
<evidence type="ECO:0000313" key="2">
    <source>
        <dbReference type="Proteomes" id="UP000703674"/>
    </source>
</evidence>
<name>A0ABX1D2P3_9FLAO</name>
<gene>
    <name evidence="1" type="ORF">HC175_08420</name>
</gene>
<protein>
    <submittedName>
        <fullName evidence="1">DUF4270 domain-containing protein</fullName>
    </submittedName>
</protein>
<comment type="caution">
    <text evidence="1">The sequence shown here is derived from an EMBL/GenBank/DDBJ whole genome shotgun (WGS) entry which is preliminary data.</text>
</comment>
<dbReference type="PROSITE" id="PS51257">
    <property type="entry name" value="PROKAR_LIPOPROTEIN"/>
    <property type="match status" value="1"/>
</dbReference>
<reference evidence="1 2" key="1">
    <citation type="submission" date="2020-03" db="EMBL/GenBank/DDBJ databases">
        <title>Salinimicrobium sp. nov, isolated from SCS.</title>
        <authorList>
            <person name="Cao W.R."/>
        </authorList>
    </citation>
    <scope>NUCLEOTIDE SEQUENCE [LARGE SCALE GENOMIC DNA]</scope>
    <source>
        <strain evidence="2">J15B91</strain>
    </source>
</reference>
<dbReference type="Proteomes" id="UP000703674">
    <property type="component" value="Unassembled WGS sequence"/>
</dbReference>
<proteinExistence type="predicted"/>
<keyword evidence="2" id="KW-1185">Reference proteome</keyword>